<dbReference type="KEGG" id="psin:CAK95_24370"/>
<dbReference type="Proteomes" id="UP000194137">
    <property type="component" value="Chromosome"/>
</dbReference>
<protein>
    <submittedName>
        <fullName evidence="2">Uncharacterized protein</fullName>
    </submittedName>
</protein>
<feature type="region of interest" description="Disordered" evidence="1">
    <location>
        <begin position="667"/>
        <end position="775"/>
    </location>
</feature>
<name>A0A1W6ZX45_9HYPH</name>
<dbReference type="EMBL" id="CP021112">
    <property type="protein sequence ID" value="ARQ01880.1"/>
    <property type="molecule type" value="Genomic_DNA"/>
</dbReference>
<dbReference type="AlphaFoldDB" id="A0A1W6ZX45"/>
<feature type="compositionally biased region" description="Low complexity" evidence="1">
    <location>
        <begin position="734"/>
        <end position="744"/>
    </location>
</feature>
<organism evidence="2 3">
    <name type="scientific">Pseudorhodoplanes sinuspersici</name>
    <dbReference type="NCBI Taxonomy" id="1235591"/>
    <lineage>
        <taxon>Bacteria</taxon>
        <taxon>Pseudomonadati</taxon>
        <taxon>Pseudomonadota</taxon>
        <taxon>Alphaproteobacteria</taxon>
        <taxon>Hyphomicrobiales</taxon>
        <taxon>Pseudorhodoplanes</taxon>
    </lineage>
</organism>
<keyword evidence="3" id="KW-1185">Reference proteome</keyword>
<feature type="compositionally biased region" description="Gly residues" evidence="1">
    <location>
        <begin position="718"/>
        <end position="733"/>
    </location>
</feature>
<feature type="compositionally biased region" description="Gly residues" evidence="1">
    <location>
        <begin position="667"/>
        <end position="689"/>
    </location>
</feature>
<dbReference type="STRING" id="1235591.CAK95_24370"/>
<gene>
    <name evidence="2" type="ORF">CAK95_24370</name>
</gene>
<accession>A0A1W6ZX45</accession>
<evidence type="ECO:0000313" key="3">
    <source>
        <dbReference type="Proteomes" id="UP000194137"/>
    </source>
</evidence>
<evidence type="ECO:0000313" key="2">
    <source>
        <dbReference type="EMBL" id="ARQ01880.1"/>
    </source>
</evidence>
<evidence type="ECO:0000256" key="1">
    <source>
        <dbReference type="SAM" id="MobiDB-lite"/>
    </source>
</evidence>
<proteinExistence type="predicted"/>
<sequence>MAGKLTYVEIDIDRCALSYGVAPCVASIPETGDRKCFNSIGSCQDRANFDDEGVTIRFAINAGYLPADIECIPCIKSESDIEFTPCIVSLGVDLGQRASLKIRMLDHPDSDTGPAGDKYLSERPYNPFKQGTYFGKFRARHPYLRGRNLRLIRGEVGQALGDMETRHFIIDSFDGPLPDGTFSIIAKDVLKLADGDRAQAPRVSNGFLTAAISNSDLAFTLSPAGIGNAEYPSSGYGAIGGKEIVAFTRSGNSVTITGRAQFGTTAVAHDAQDRFQLVLRYDAVDPANIVKDLLQNYADVPSGYIPIADWLDETGNFFNRLFTAVIPEPTDVSKLLSEIIEQAALAVWWDDRQQKIRLQVLRSIATDASRFSEVNTLKDSIQSKEQPDKRVSEVITYFGQNNPLRPVDDADNFRSIETVKDDQSAADYGSPAIKKIFSRWMPPFGRTVATRNGQIILGRYKNPPRRLNFDVFRDGIALPALGQGARVVDWFIQDDTGAPADVPIQITRINPMSDRFKVEGEEMIFVVPDDIDDRTIIIDADTLNINLRTVYQNIYGTPESGEEVKCIVQSGVIVGSSSISTPAFEVGSWPSGVTINLRVDGRIQGRAGNGGRGAGFNFTGGFTIIPGTDGQAGGAALYSRYAINLSGAGQVWGGGGGGGGGGMTSGTAAGGGGGGQGRNGGAGGKGGDAPGNDGRDGAAGGSESAGAGGNDGNNASPGKGGNGGAAGQAGQNGSGDAAPGASGSWRVGGAAGRAIDGDSFITETGSLDVRGPRVN</sequence>
<reference evidence="2 3" key="1">
    <citation type="submission" date="2017-05" db="EMBL/GenBank/DDBJ databases">
        <title>Full genome sequence of Pseudorhodoplanes sinuspersici.</title>
        <authorList>
            <person name="Dastgheib S.M.M."/>
            <person name="Shavandi M."/>
            <person name="Tirandaz H."/>
        </authorList>
    </citation>
    <scope>NUCLEOTIDE SEQUENCE [LARGE SCALE GENOMIC DNA]</scope>
    <source>
        <strain evidence="2 3">RIPI110</strain>
    </source>
</reference>
<dbReference type="RefSeq" id="WP_086090275.1">
    <property type="nucleotide sequence ID" value="NZ_CP021112.1"/>
</dbReference>